<protein>
    <submittedName>
        <fullName evidence="9">ATP synthase subunit delta</fullName>
    </submittedName>
</protein>
<reference evidence="9" key="1">
    <citation type="submission" date="2015-10" db="EMBL/GenBank/DDBJ databases">
        <title>Draft genome sequence of Salegentibacter mishustinae KCTC 12263.</title>
        <authorList>
            <person name="Lin W."/>
            <person name="Zheng Q."/>
        </authorList>
    </citation>
    <scope>NUCLEOTIDE SEQUENCE [LARGE SCALE GENOMIC DNA]</scope>
    <source>
        <strain evidence="9">KCTC 12263</strain>
    </source>
</reference>
<evidence type="ECO:0000256" key="6">
    <source>
        <dbReference type="ARBA" id="ARBA00023136"/>
    </source>
</evidence>
<dbReference type="AlphaFoldDB" id="A0A0Q9Z404"/>
<dbReference type="Gene3D" id="2.60.15.10">
    <property type="entry name" value="F0F1 ATP synthase delta/epsilon subunit, N-terminal"/>
    <property type="match status" value="1"/>
</dbReference>
<evidence type="ECO:0000256" key="4">
    <source>
        <dbReference type="ARBA" id="ARBA00022448"/>
    </source>
</evidence>
<dbReference type="OrthoDB" id="5294255at2"/>
<dbReference type="InterPro" id="IPR020546">
    <property type="entry name" value="ATP_synth_F1_dsu/esu_N"/>
</dbReference>
<name>A0A0Q9Z404_9FLAO</name>
<keyword evidence="7" id="KW-0066">ATP synthesis</keyword>
<evidence type="ECO:0000256" key="2">
    <source>
        <dbReference type="ARBA" id="ARBA00004184"/>
    </source>
</evidence>
<dbReference type="STRING" id="270918.APR42_10250"/>
<organism evidence="9 10">
    <name type="scientific">Salegentibacter mishustinae</name>
    <dbReference type="NCBI Taxonomy" id="270918"/>
    <lineage>
        <taxon>Bacteria</taxon>
        <taxon>Pseudomonadati</taxon>
        <taxon>Bacteroidota</taxon>
        <taxon>Flavobacteriia</taxon>
        <taxon>Flavobacteriales</taxon>
        <taxon>Flavobacteriaceae</taxon>
        <taxon>Salegentibacter</taxon>
    </lineage>
</organism>
<dbReference type="InterPro" id="IPR001469">
    <property type="entry name" value="ATP_synth_F1_dsu/esu"/>
</dbReference>
<dbReference type="SUPFAM" id="SSF51344">
    <property type="entry name" value="Epsilon subunit of F1F0-ATP synthase N-terminal domain"/>
    <property type="match status" value="1"/>
</dbReference>
<dbReference type="GO" id="GO:0046933">
    <property type="term" value="F:proton-transporting ATP synthase activity, rotational mechanism"/>
    <property type="evidence" value="ECO:0007669"/>
    <property type="project" value="InterPro"/>
</dbReference>
<evidence type="ECO:0000256" key="1">
    <source>
        <dbReference type="ARBA" id="ARBA00003543"/>
    </source>
</evidence>
<keyword evidence="10" id="KW-1185">Reference proteome</keyword>
<dbReference type="EMBL" id="LKTP01000035">
    <property type="protein sequence ID" value="KRG27456.1"/>
    <property type="molecule type" value="Genomic_DNA"/>
</dbReference>
<evidence type="ECO:0000256" key="7">
    <source>
        <dbReference type="ARBA" id="ARBA00023196"/>
    </source>
</evidence>
<feature type="domain" description="ATP synthase F1 complex delta/epsilon subunit N-terminal" evidence="8">
    <location>
        <begin position="1"/>
        <end position="56"/>
    </location>
</feature>
<gene>
    <name evidence="9" type="ORF">APR42_10250</name>
</gene>
<dbReference type="Pfam" id="PF02823">
    <property type="entry name" value="ATP-synt_DE_N"/>
    <property type="match status" value="1"/>
</dbReference>
<accession>A0A0Q9Z404</accession>
<keyword evidence="7" id="KW-0139">CF(1)</keyword>
<dbReference type="RefSeq" id="WP_057482805.1">
    <property type="nucleotide sequence ID" value="NZ_CP084316.1"/>
</dbReference>
<evidence type="ECO:0000256" key="3">
    <source>
        <dbReference type="ARBA" id="ARBA00005712"/>
    </source>
</evidence>
<comment type="subcellular location">
    <subcellularLocation>
        <location evidence="2">Endomembrane system</location>
        <topology evidence="2">Peripheral membrane protein</topology>
    </subcellularLocation>
</comment>
<comment type="similarity">
    <text evidence="3">Belongs to the ATPase epsilon chain family.</text>
</comment>
<proteinExistence type="inferred from homology"/>
<keyword evidence="4" id="KW-0813">Transport</keyword>
<keyword evidence="5" id="KW-0406">Ion transport</keyword>
<sequence length="97" mass="10698">MYLEIVTPEAVVFKADVDAVKVPGNDGEFQMLNNHAPIVSTLVEGEVKIQLAASNKELDDELSEDFRKDKGNSNILYYTIKGGVLEMKDNKAIILAD</sequence>
<keyword evidence="6" id="KW-0472">Membrane</keyword>
<evidence type="ECO:0000256" key="5">
    <source>
        <dbReference type="ARBA" id="ARBA00023065"/>
    </source>
</evidence>
<comment type="caution">
    <text evidence="9">The sequence shown here is derived from an EMBL/GenBank/DDBJ whole genome shotgun (WGS) entry which is preliminary data.</text>
</comment>
<evidence type="ECO:0000313" key="9">
    <source>
        <dbReference type="EMBL" id="KRG27456.1"/>
    </source>
</evidence>
<dbReference type="InterPro" id="IPR036771">
    <property type="entry name" value="ATPsynth_dsu/esu_N"/>
</dbReference>
<evidence type="ECO:0000313" key="10">
    <source>
        <dbReference type="Proteomes" id="UP000051643"/>
    </source>
</evidence>
<dbReference type="GO" id="GO:0045259">
    <property type="term" value="C:proton-transporting ATP synthase complex"/>
    <property type="evidence" value="ECO:0007669"/>
    <property type="project" value="UniProtKB-KW"/>
</dbReference>
<dbReference type="Proteomes" id="UP000051643">
    <property type="component" value="Unassembled WGS sequence"/>
</dbReference>
<dbReference type="CDD" id="cd12152">
    <property type="entry name" value="F1-ATPase_delta"/>
    <property type="match status" value="1"/>
</dbReference>
<dbReference type="GO" id="GO:0012505">
    <property type="term" value="C:endomembrane system"/>
    <property type="evidence" value="ECO:0007669"/>
    <property type="project" value="UniProtKB-SubCell"/>
</dbReference>
<evidence type="ECO:0000259" key="8">
    <source>
        <dbReference type="Pfam" id="PF02823"/>
    </source>
</evidence>
<comment type="function">
    <text evidence="1">Produces ATP from ADP in the presence of a proton gradient across the membrane.</text>
</comment>